<dbReference type="Pfam" id="PF08895">
    <property type="entry name" value="DUF1840"/>
    <property type="match status" value="1"/>
</dbReference>
<gene>
    <name evidence="1" type="ORF">FHK82_12425</name>
</gene>
<name>A0A558CWS6_9GAMM</name>
<organism evidence="1 2">
    <name type="scientific">Sedimenticola thiotaurini</name>
    <dbReference type="NCBI Taxonomy" id="1543721"/>
    <lineage>
        <taxon>Bacteria</taxon>
        <taxon>Pseudomonadati</taxon>
        <taxon>Pseudomonadota</taxon>
        <taxon>Gammaproteobacteria</taxon>
        <taxon>Chromatiales</taxon>
        <taxon>Sedimenticolaceae</taxon>
        <taxon>Sedimenticola</taxon>
    </lineage>
</organism>
<accession>A0A558CWS6</accession>
<sequence length="105" mass="11065">MLVTFTCPAYADITLFGDVALRLLKMMGHSGTVPSALLADEVPAALAHLEAAIEAEKQSSQATEVAAVDDDDEPAVSLTHRALPLLELLKAAAKDKCNVMWDSGS</sequence>
<dbReference type="InterPro" id="IPR014991">
    <property type="entry name" value="DUF1840"/>
</dbReference>
<protein>
    <submittedName>
        <fullName evidence="1">DUF1840 domain-containing protein</fullName>
    </submittedName>
</protein>
<comment type="caution">
    <text evidence="1">The sequence shown here is derived from an EMBL/GenBank/DDBJ whole genome shotgun (WGS) entry which is preliminary data.</text>
</comment>
<evidence type="ECO:0000313" key="2">
    <source>
        <dbReference type="Proteomes" id="UP000317355"/>
    </source>
</evidence>
<evidence type="ECO:0000313" key="1">
    <source>
        <dbReference type="EMBL" id="TVT53185.1"/>
    </source>
</evidence>
<dbReference type="EMBL" id="VMRY01000060">
    <property type="protein sequence ID" value="TVT53185.1"/>
    <property type="molecule type" value="Genomic_DNA"/>
</dbReference>
<proteinExistence type="predicted"/>
<dbReference type="Proteomes" id="UP000317355">
    <property type="component" value="Unassembled WGS sequence"/>
</dbReference>
<reference evidence="1 2" key="1">
    <citation type="submission" date="2019-07" db="EMBL/GenBank/DDBJ databases">
        <title>The pathways for chlorine oxyanion respiration interact through the shared metabolite chlorate.</title>
        <authorList>
            <person name="Barnum T.P."/>
            <person name="Cheng Y."/>
            <person name="Hill K.A."/>
            <person name="Lucas L.N."/>
            <person name="Carlson H.K."/>
            <person name="Coates J.D."/>
        </authorList>
    </citation>
    <scope>NUCLEOTIDE SEQUENCE [LARGE SCALE GENOMIC DNA]</scope>
    <source>
        <strain evidence="1">BK-3</strain>
    </source>
</reference>
<dbReference type="AlphaFoldDB" id="A0A558CWS6"/>